<reference evidence="3 4" key="1">
    <citation type="submission" date="2019-07" db="EMBL/GenBank/DDBJ databases">
        <title>Finished genome of Venturia effusa.</title>
        <authorList>
            <person name="Young C.A."/>
            <person name="Cox M.P."/>
            <person name="Ganley A.R.D."/>
            <person name="David W.J."/>
        </authorList>
    </citation>
    <scope>NUCLEOTIDE SEQUENCE [LARGE SCALE GENOMIC DNA]</scope>
    <source>
        <strain evidence="4">albino</strain>
    </source>
</reference>
<organism evidence="3 4">
    <name type="scientific">Venturia effusa</name>
    <dbReference type="NCBI Taxonomy" id="50376"/>
    <lineage>
        <taxon>Eukaryota</taxon>
        <taxon>Fungi</taxon>
        <taxon>Dikarya</taxon>
        <taxon>Ascomycota</taxon>
        <taxon>Pezizomycotina</taxon>
        <taxon>Dothideomycetes</taxon>
        <taxon>Pleosporomycetidae</taxon>
        <taxon>Venturiales</taxon>
        <taxon>Venturiaceae</taxon>
        <taxon>Venturia</taxon>
    </lineage>
</organism>
<keyword evidence="1" id="KW-0175">Coiled coil</keyword>
<feature type="compositionally biased region" description="Gly residues" evidence="2">
    <location>
        <begin position="24"/>
        <end position="50"/>
    </location>
</feature>
<dbReference type="EMBL" id="CP042198">
    <property type="protein sequence ID" value="QDS75869.1"/>
    <property type="molecule type" value="Genomic_DNA"/>
</dbReference>
<protein>
    <submittedName>
        <fullName evidence="3">Uncharacterized protein</fullName>
    </submittedName>
</protein>
<feature type="region of interest" description="Disordered" evidence="2">
    <location>
        <begin position="90"/>
        <end position="114"/>
    </location>
</feature>
<keyword evidence="4" id="KW-1185">Reference proteome</keyword>
<dbReference type="OrthoDB" id="10606786at2759"/>
<proteinExistence type="predicted"/>
<accession>A0A517LJQ3</accession>
<evidence type="ECO:0000256" key="2">
    <source>
        <dbReference type="SAM" id="MobiDB-lite"/>
    </source>
</evidence>
<gene>
    <name evidence="3" type="ORF">FKW77_001757</name>
</gene>
<dbReference type="AlphaFoldDB" id="A0A517LJQ3"/>
<feature type="region of interest" description="Disordered" evidence="2">
    <location>
        <begin position="1"/>
        <end position="66"/>
    </location>
</feature>
<feature type="compositionally biased region" description="Polar residues" evidence="2">
    <location>
        <begin position="55"/>
        <end position="64"/>
    </location>
</feature>
<sequence length="389" mass="42956">MAPPYDQNRGRGRGGYQGNNPRGGPRGGSKNGPRGGGSGPYGGGWNGYGQGIQNHAGTPNNQITQGGGYWDRFGNWISHHQPFSPYMNPNGYEHLNRSKQWNHPDPQKGPQQGVFAGQTNEEALLDELHDLQTKYNKSQGQYLAKKDEIKSLYGENSVLKKENEELTDENAELRATSESLIKNVKDFGKLLKELEVKNKLLKRELDKARGKEVGAEDIGEERADSVALADGNTGFSVKGAAAEKIKGIENLEVGTKLVPAQNRARGEMKNSSEAMKALIETEAKAEAEAEVEANKESEATVFEANLVKEVDEQEWAPDEDEDEIDFDVLPGVAMEDEIDYGFDDLNEAEETMIADARPVETKMKKRKASDDEGVDVAEKKEPKRGRHRK</sequence>
<dbReference type="Proteomes" id="UP000316270">
    <property type="component" value="Chromosome 14"/>
</dbReference>
<name>A0A517LJQ3_9PEZI</name>
<evidence type="ECO:0000313" key="3">
    <source>
        <dbReference type="EMBL" id="QDS75869.1"/>
    </source>
</evidence>
<evidence type="ECO:0000256" key="1">
    <source>
        <dbReference type="SAM" id="Coils"/>
    </source>
</evidence>
<evidence type="ECO:0000313" key="4">
    <source>
        <dbReference type="Proteomes" id="UP000316270"/>
    </source>
</evidence>
<feature type="coiled-coil region" evidence="1">
    <location>
        <begin position="149"/>
        <end position="211"/>
    </location>
</feature>
<feature type="region of interest" description="Disordered" evidence="2">
    <location>
        <begin position="349"/>
        <end position="389"/>
    </location>
</feature>